<comment type="function">
    <text evidence="1">Removes C-terminal D-alanyl residues from sugar-peptide cell wall precursors.</text>
</comment>
<accession>A0A9D1L1E9</accession>
<dbReference type="SMART" id="SM00936">
    <property type="entry name" value="PBP5_C"/>
    <property type="match status" value="1"/>
</dbReference>
<dbReference type="AlphaFoldDB" id="A0A9D1L1E9"/>
<dbReference type="InterPro" id="IPR018044">
    <property type="entry name" value="Peptidase_S11"/>
</dbReference>
<keyword evidence="9" id="KW-0133">Cell shape</keyword>
<dbReference type="GO" id="GO:0008360">
    <property type="term" value="P:regulation of cell shape"/>
    <property type="evidence" value="ECO:0007669"/>
    <property type="project" value="UniProtKB-KW"/>
</dbReference>
<dbReference type="GO" id="GO:0009002">
    <property type="term" value="F:serine-type D-Ala-D-Ala carboxypeptidase activity"/>
    <property type="evidence" value="ECO:0007669"/>
    <property type="project" value="UniProtKB-EC"/>
</dbReference>
<comment type="catalytic activity">
    <reaction evidence="12">
        <text>Preferential cleavage: (Ac)2-L-Lys-D-Ala-|-D-Ala. Also transpeptidation of peptidyl-alanyl moieties that are N-acyl substituents of D-alanine.</text>
        <dbReference type="EC" id="3.4.16.4"/>
    </reaction>
</comment>
<dbReference type="GO" id="GO:0009252">
    <property type="term" value="P:peptidoglycan biosynthetic process"/>
    <property type="evidence" value="ECO:0007669"/>
    <property type="project" value="UniProtKB-KW"/>
</dbReference>
<keyword evidence="11" id="KW-0961">Cell wall biogenesis/degradation</keyword>
<dbReference type="EC" id="3.4.16.4" evidence="4"/>
<evidence type="ECO:0000256" key="16">
    <source>
        <dbReference type="SAM" id="SignalP"/>
    </source>
</evidence>
<dbReference type="Pfam" id="PF00768">
    <property type="entry name" value="Peptidase_S11"/>
    <property type="match status" value="1"/>
</dbReference>
<reference evidence="18" key="1">
    <citation type="submission" date="2020-10" db="EMBL/GenBank/DDBJ databases">
        <authorList>
            <person name="Gilroy R."/>
        </authorList>
    </citation>
    <scope>NUCLEOTIDE SEQUENCE</scope>
    <source>
        <strain evidence="18">CHK195-11698</strain>
    </source>
</reference>
<dbReference type="Proteomes" id="UP000824175">
    <property type="component" value="Unassembled WGS sequence"/>
</dbReference>
<name>A0A9D1L1E9_9FIRM</name>
<keyword evidence="8" id="KW-0378">Hydrolase</keyword>
<dbReference type="InterPro" id="IPR001967">
    <property type="entry name" value="Peptidase_S11_N"/>
</dbReference>
<evidence type="ECO:0000256" key="10">
    <source>
        <dbReference type="ARBA" id="ARBA00022984"/>
    </source>
</evidence>
<dbReference type="Gene3D" id="2.60.410.10">
    <property type="entry name" value="D-Ala-D-Ala carboxypeptidase, C-terminal domain"/>
    <property type="match status" value="1"/>
</dbReference>
<evidence type="ECO:0000256" key="5">
    <source>
        <dbReference type="ARBA" id="ARBA00022645"/>
    </source>
</evidence>
<evidence type="ECO:0000313" key="18">
    <source>
        <dbReference type="EMBL" id="HIU14725.1"/>
    </source>
</evidence>
<evidence type="ECO:0000256" key="4">
    <source>
        <dbReference type="ARBA" id="ARBA00012448"/>
    </source>
</evidence>
<feature type="active site" description="Proton acceptor" evidence="13">
    <location>
        <position position="60"/>
    </location>
</feature>
<dbReference type="InterPro" id="IPR012338">
    <property type="entry name" value="Beta-lactam/transpept-like"/>
</dbReference>
<dbReference type="GO" id="GO:0006508">
    <property type="term" value="P:proteolysis"/>
    <property type="evidence" value="ECO:0007669"/>
    <property type="project" value="UniProtKB-KW"/>
</dbReference>
<evidence type="ECO:0000313" key="19">
    <source>
        <dbReference type="Proteomes" id="UP000824175"/>
    </source>
</evidence>
<dbReference type="PANTHER" id="PTHR21581">
    <property type="entry name" value="D-ALANYL-D-ALANINE CARBOXYPEPTIDASE"/>
    <property type="match status" value="1"/>
</dbReference>
<dbReference type="SUPFAM" id="SSF69189">
    <property type="entry name" value="Penicillin-binding protein associated domain"/>
    <property type="match status" value="1"/>
</dbReference>
<evidence type="ECO:0000259" key="17">
    <source>
        <dbReference type="SMART" id="SM00936"/>
    </source>
</evidence>
<evidence type="ECO:0000256" key="15">
    <source>
        <dbReference type="RuleBase" id="RU004016"/>
    </source>
</evidence>
<dbReference type="EMBL" id="DVMJ01000109">
    <property type="protein sequence ID" value="HIU14725.1"/>
    <property type="molecule type" value="Genomic_DNA"/>
</dbReference>
<evidence type="ECO:0000256" key="11">
    <source>
        <dbReference type="ARBA" id="ARBA00023316"/>
    </source>
</evidence>
<evidence type="ECO:0000256" key="3">
    <source>
        <dbReference type="ARBA" id="ARBA00007164"/>
    </source>
</evidence>
<evidence type="ECO:0000256" key="2">
    <source>
        <dbReference type="ARBA" id="ARBA00004752"/>
    </source>
</evidence>
<evidence type="ECO:0000256" key="8">
    <source>
        <dbReference type="ARBA" id="ARBA00022801"/>
    </source>
</evidence>
<dbReference type="SUPFAM" id="SSF56601">
    <property type="entry name" value="beta-lactamase/transpeptidase-like"/>
    <property type="match status" value="1"/>
</dbReference>
<proteinExistence type="inferred from homology"/>
<comment type="caution">
    <text evidence="18">The sequence shown here is derived from an EMBL/GenBank/DDBJ whole genome shotgun (WGS) entry which is preliminary data.</text>
</comment>
<feature type="binding site" evidence="14">
    <location>
        <position position="225"/>
    </location>
    <ligand>
        <name>substrate</name>
    </ligand>
</feature>
<dbReference type="InterPro" id="IPR037167">
    <property type="entry name" value="Peptidase_S11_C_sf"/>
</dbReference>
<evidence type="ECO:0000256" key="12">
    <source>
        <dbReference type="ARBA" id="ARBA00034000"/>
    </source>
</evidence>
<feature type="active site" description="Acyl-ester intermediate" evidence="13">
    <location>
        <position position="57"/>
    </location>
</feature>
<dbReference type="GO" id="GO:0071555">
    <property type="term" value="P:cell wall organization"/>
    <property type="evidence" value="ECO:0007669"/>
    <property type="project" value="UniProtKB-KW"/>
</dbReference>
<keyword evidence="5 18" id="KW-0121">Carboxypeptidase</keyword>
<feature type="active site" evidence="13">
    <location>
        <position position="117"/>
    </location>
</feature>
<feature type="chain" id="PRO_5038558523" description="serine-type D-Ala-D-Ala carboxypeptidase" evidence="16">
    <location>
        <begin position="24"/>
        <end position="381"/>
    </location>
</feature>
<evidence type="ECO:0000256" key="14">
    <source>
        <dbReference type="PIRSR" id="PIRSR618044-2"/>
    </source>
</evidence>
<dbReference type="Pfam" id="PF07943">
    <property type="entry name" value="PBP5_C"/>
    <property type="match status" value="1"/>
</dbReference>
<dbReference type="PANTHER" id="PTHR21581:SF6">
    <property type="entry name" value="TRAFFICKING PROTEIN PARTICLE COMPLEX SUBUNIT 12"/>
    <property type="match status" value="1"/>
</dbReference>
<evidence type="ECO:0000256" key="6">
    <source>
        <dbReference type="ARBA" id="ARBA00022670"/>
    </source>
</evidence>
<sequence>MKKWMLCLTLVIGLCIGAVPCQAEELASQAKAAILIEAKTRDVLFTKSEHERMYPASTTKIMTMILIFEALNEGSLQLDEMIHTSAYAASMGGSQVYLEENEVLPLSDMLKAIAVSSANDCCVAVAEHIAGSSEAFVDMMNKKASELGLKDTHFVNCTGLHDENHYTSAYDLAMMAAYLVEIGQDQLFDLTSLYDAYIREDTDQKFWLVNTNKALNPSQGIDGLKTGFTKEAGYCLVLTGQRDGLRMIAVVLNEEDPKVRNAEATALLESGLAQYTTTTLYRAGDVVTEMDVKHGRVSSVPVISAEDIQVPYPKTETYEPDYAIEIDRDEAPLYTGEVVGYLKLMNEEATVARYPLIVNQEVERISYWSFFKELFGKLLYA</sequence>
<dbReference type="InterPro" id="IPR015956">
    <property type="entry name" value="Peniciliin-bd_prot_C_sf"/>
</dbReference>
<keyword evidence="6" id="KW-0645">Protease</keyword>
<reference evidence="18" key="2">
    <citation type="journal article" date="2021" name="PeerJ">
        <title>Extensive microbial diversity within the chicken gut microbiome revealed by metagenomics and culture.</title>
        <authorList>
            <person name="Gilroy R."/>
            <person name="Ravi A."/>
            <person name="Getino M."/>
            <person name="Pursley I."/>
            <person name="Horton D.L."/>
            <person name="Alikhan N.F."/>
            <person name="Baker D."/>
            <person name="Gharbi K."/>
            <person name="Hall N."/>
            <person name="Watson M."/>
            <person name="Adriaenssens E.M."/>
            <person name="Foster-Nyarko E."/>
            <person name="Jarju S."/>
            <person name="Secka A."/>
            <person name="Antonio M."/>
            <person name="Oren A."/>
            <person name="Chaudhuri R.R."/>
            <person name="La Ragione R."/>
            <person name="Hildebrand F."/>
            <person name="Pallen M.J."/>
        </authorList>
    </citation>
    <scope>NUCLEOTIDE SEQUENCE</scope>
    <source>
        <strain evidence="18">CHK195-11698</strain>
    </source>
</reference>
<evidence type="ECO:0000256" key="9">
    <source>
        <dbReference type="ARBA" id="ARBA00022960"/>
    </source>
</evidence>
<keyword evidence="7 16" id="KW-0732">Signal</keyword>
<feature type="signal peptide" evidence="16">
    <location>
        <begin position="1"/>
        <end position="23"/>
    </location>
</feature>
<feature type="domain" description="Peptidase S11 D-Ala-D-Ala carboxypeptidase A C-terminal" evidence="17">
    <location>
        <begin position="275"/>
        <end position="364"/>
    </location>
</feature>
<dbReference type="PRINTS" id="PR00725">
    <property type="entry name" value="DADACBPTASE1"/>
</dbReference>
<comment type="pathway">
    <text evidence="2">Cell wall biogenesis; peptidoglycan biosynthesis.</text>
</comment>
<gene>
    <name evidence="18" type="ORF">IAD15_11775</name>
</gene>
<comment type="similarity">
    <text evidence="3 15">Belongs to the peptidase S11 family.</text>
</comment>
<organism evidence="18 19">
    <name type="scientific">Candidatus Fimiplasma intestinipullorum</name>
    <dbReference type="NCBI Taxonomy" id="2840825"/>
    <lineage>
        <taxon>Bacteria</taxon>
        <taxon>Bacillati</taxon>
        <taxon>Bacillota</taxon>
        <taxon>Clostridia</taxon>
        <taxon>Eubacteriales</taxon>
        <taxon>Candidatus Fimiplasma</taxon>
    </lineage>
</organism>
<dbReference type="Gene3D" id="3.40.710.10">
    <property type="entry name" value="DD-peptidase/beta-lactamase superfamily"/>
    <property type="match status" value="1"/>
</dbReference>
<evidence type="ECO:0000256" key="1">
    <source>
        <dbReference type="ARBA" id="ARBA00003217"/>
    </source>
</evidence>
<dbReference type="InterPro" id="IPR012907">
    <property type="entry name" value="Peptidase_S11_C"/>
</dbReference>
<evidence type="ECO:0000256" key="13">
    <source>
        <dbReference type="PIRSR" id="PIRSR618044-1"/>
    </source>
</evidence>
<evidence type="ECO:0000256" key="7">
    <source>
        <dbReference type="ARBA" id="ARBA00022729"/>
    </source>
</evidence>
<protein>
    <recommendedName>
        <fullName evidence="4">serine-type D-Ala-D-Ala carboxypeptidase</fullName>
        <ecNumber evidence="4">3.4.16.4</ecNumber>
    </recommendedName>
</protein>
<keyword evidence="10" id="KW-0573">Peptidoglycan synthesis</keyword>